<evidence type="ECO:0000256" key="2">
    <source>
        <dbReference type="ARBA" id="ARBA00022737"/>
    </source>
</evidence>
<dbReference type="InterPro" id="IPR002885">
    <property type="entry name" value="PPR_rpt"/>
</dbReference>
<feature type="repeat" description="PPR" evidence="3">
    <location>
        <begin position="371"/>
        <end position="405"/>
    </location>
</feature>
<dbReference type="Pfam" id="PF13812">
    <property type="entry name" value="PPR_3"/>
    <property type="match status" value="2"/>
</dbReference>
<name>A0A7C9A4Q7_OPUST</name>
<accession>A0A7C9A4Q7</accession>
<sequence length="629" mass="71260">MSMAIPTSSGLSPTNCFHPLHQSNKFSILKTFHLFLSPPWFNPRFMVAHSSAFPPPVLEEEPSPVLPLVEITYEAPNSAYPSPEPDDPNLNKLIRELLGDPGTQDLALEYYEKAKRRLEFRPQKATFKSLIRYLVRSKKWDLIPLVCGDMKAYHVFPDGLFCARIVSACISARKFRVAGILLESCEIDRKIAALAYESALRSYNKLHMYNISVDLYERMKSVEVVLDPGGRVLVMEAYLKLSNYKKVVELFSELEASKTLDSLGNQVQAYKVLMEALGKLGQGVKALEHFEQMGIKGISPNASVYASLIGSLVDLREVKMVEHLVQEAGSKQMLKDPALFLKLVIMYVKEGLMEKTLDVVKKMKDANLKVSDCIFCAIVNGYAKKRGLEEAAKVYEDLVSQGCEPGQVTYASVINVYFRLELFSKAEKVFDEMQQKGLNRCVVAYSTMIVMYGKMGQLREAMRLLAKMKERGCQPNVWVYNALIDLHGRAEDLKQVDKLWKEMRRRKVRPDRVSYTSIISAYSKAREYETCVKFYDEYQTNAGKIDLAMAAIMVGVFSKINRIDALIRLLQDMKAEGIKLDVRLYKSALNALRDAGLQTQARWFQESFEGTSVEPLKANSWSSRKIPAL</sequence>
<dbReference type="InterPro" id="IPR011990">
    <property type="entry name" value="TPR-like_helical_dom_sf"/>
</dbReference>
<evidence type="ECO:0000256" key="3">
    <source>
        <dbReference type="PROSITE-ProRule" id="PRU00708"/>
    </source>
</evidence>
<feature type="repeat" description="PPR" evidence="3">
    <location>
        <begin position="441"/>
        <end position="475"/>
    </location>
</feature>
<dbReference type="Pfam" id="PF01535">
    <property type="entry name" value="PPR"/>
    <property type="match status" value="2"/>
</dbReference>
<dbReference type="NCBIfam" id="TIGR00756">
    <property type="entry name" value="PPR"/>
    <property type="match status" value="5"/>
</dbReference>
<feature type="repeat" description="PPR" evidence="3">
    <location>
        <begin position="406"/>
        <end position="440"/>
    </location>
</feature>
<comment type="similarity">
    <text evidence="1">Belongs to the PPR family. P subfamily.</text>
</comment>
<reference evidence="4" key="2">
    <citation type="submission" date="2020-07" db="EMBL/GenBank/DDBJ databases">
        <authorList>
            <person name="Vera ALvarez R."/>
            <person name="Arias-Moreno D.M."/>
            <person name="Jimenez-Jacinto V."/>
            <person name="Jimenez-Bremont J.F."/>
            <person name="Swaminathan K."/>
            <person name="Moose S.P."/>
            <person name="Guerrero-Gonzalez M.L."/>
            <person name="Marino-Ramirez L."/>
            <person name="Landsman D."/>
            <person name="Rodriguez-Kessler M."/>
            <person name="Delgado-Sanchez P."/>
        </authorList>
    </citation>
    <scope>NUCLEOTIDE SEQUENCE</scope>
    <source>
        <tissue evidence="4">Cladode</tissue>
    </source>
</reference>
<protein>
    <recommendedName>
        <fullName evidence="5">Pentacotripeptide-repeat region of PRORP domain-containing protein</fullName>
    </recommendedName>
</protein>
<dbReference type="PROSITE" id="PS51375">
    <property type="entry name" value="PPR"/>
    <property type="match status" value="5"/>
</dbReference>
<reference evidence="4" key="1">
    <citation type="journal article" date="2013" name="J. Plant Res.">
        <title>Effect of fungi and light on seed germination of three Opuntia species from semiarid lands of central Mexico.</title>
        <authorList>
            <person name="Delgado-Sanchez P."/>
            <person name="Jimenez-Bremont J.F."/>
            <person name="Guerrero-Gonzalez Mde L."/>
            <person name="Flores J."/>
        </authorList>
    </citation>
    <scope>NUCLEOTIDE SEQUENCE</scope>
    <source>
        <tissue evidence="4">Cladode</tissue>
    </source>
</reference>
<feature type="repeat" description="PPR" evidence="3">
    <location>
        <begin position="266"/>
        <end position="300"/>
    </location>
</feature>
<evidence type="ECO:0000313" key="4">
    <source>
        <dbReference type="EMBL" id="MBA4659452.1"/>
    </source>
</evidence>
<proteinExistence type="inferred from homology"/>
<feature type="repeat" description="PPR" evidence="3">
    <location>
        <begin position="476"/>
        <end position="510"/>
    </location>
</feature>
<dbReference type="AlphaFoldDB" id="A0A7C9A4Q7"/>
<dbReference type="SUPFAM" id="SSF81901">
    <property type="entry name" value="HCP-like"/>
    <property type="match status" value="1"/>
</dbReference>
<keyword evidence="2" id="KW-0677">Repeat</keyword>
<evidence type="ECO:0008006" key="5">
    <source>
        <dbReference type="Google" id="ProtNLM"/>
    </source>
</evidence>
<organism evidence="4">
    <name type="scientific">Opuntia streptacantha</name>
    <name type="common">Prickly pear cactus</name>
    <name type="synonym">Opuntia cardona</name>
    <dbReference type="NCBI Taxonomy" id="393608"/>
    <lineage>
        <taxon>Eukaryota</taxon>
        <taxon>Viridiplantae</taxon>
        <taxon>Streptophyta</taxon>
        <taxon>Embryophyta</taxon>
        <taxon>Tracheophyta</taxon>
        <taxon>Spermatophyta</taxon>
        <taxon>Magnoliopsida</taxon>
        <taxon>eudicotyledons</taxon>
        <taxon>Gunneridae</taxon>
        <taxon>Pentapetalae</taxon>
        <taxon>Caryophyllales</taxon>
        <taxon>Cactineae</taxon>
        <taxon>Cactaceae</taxon>
        <taxon>Opuntioideae</taxon>
        <taxon>Opuntia</taxon>
    </lineage>
</organism>
<dbReference type="PANTHER" id="PTHR47447">
    <property type="entry name" value="OS03G0856100 PROTEIN"/>
    <property type="match status" value="1"/>
</dbReference>
<dbReference type="Gene3D" id="1.25.40.10">
    <property type="entry name" value="Tetratricopeptide repeat domain"/>
    <property type="match status" value="4"/>
</dbReference>
<dbReference type="EMBL" id="GISG01204011">
    <property type="protein sequence ID" value="MBA4659452.1"/>
    <property type="molecule type" value="Transcribed_RNA"/>
</dbReference>
<evidence type="ECO:0000256" key="1">
    <source>
        <dbReference type="ARBA" id="ARBA00007626"/>
    </source>
</evidence>
<dbReference type="PANTHER" id="PTHR47447:SF21">
    <property type="entry name" value="PENTACOTRIPEPTIDE-REPEAT REGION OF PRORP DOMAIN-CONTAINING PROTEIN"/>
    <property type="match status" value="1"/>
</dbReference>